<gene>
    <name evidence="1" type="ORF">TO73_0759</name>
</gene>
<sequence length="47" mass="4837">MGSGFVGSATAYALVLQGVAREVVLVGLDRKLAQAHAEDILVSKSAH</sequence>
<proteinExistence type="predicted"/>
<evidence type="ECO:0000313" key="1">
    <source>
        <dbReference type="EMBL" id="ALJ90613.1"/>
    </source>
</evidence>
<organism evidence="1 2">
    <name type="scientific">Thermus aquaticus (strain ATCC BAA-2747 / Y51MC23)</name>
    <dbReference type="NCBI Taxonomy" id="498848"/>
    <lineage>
        <taxon>Bacteria</taxon>
        <taxon>Thermotogati</taxon>
        <taxon>Deinococcota</taxon>
        <taxon>Deinococci</taxon>
        <taxon>Thermales</taxon>
        <taxon>Thermaceae</taxon>
        <taxon>Thermus</taxon>
    </lineage>
</organism>
<dbReference type="EMBL" id="CP010822">
    <property type="protein sequence ID" value="ALJ90613.1"/>
    <property type="molecule type" value="Genomic_DNA"/>
</dbReference>
<accession>A0ABN4IKP2</accession>
<dbReference type="GO" id="GO:0004459">
    <property type="term" value="F:L-lactate dehydrogenase (NAD+) activity"/>
    <property type="evidence" value="ECO:0007669"/>
    <property type="project" value="UniProtKB-EC"/>
</dbReference>
<dbReference type="Gene3D" id="3.40.50.720">
    <property type="entry name" value="NAD(P)-binding Rossmann-like Domain"/>
    <property type="match status" value="1"/>
</dbReference>
<name>A0ABN4IKP2_THEA5</name>
<dbReference type="InterPro" id="IPR036291">
    <property type="entry name" value="NAD(P)-bd_dom_sf"/>
</dbReference>
<evidence type="ECO:0000313" key="2">
    <source>
        <dbReference type="Proteomes" id="UP000058660"/>
    </source>
</evidence>
<dbReference type="Proteomes" id="UP000058660">
    <property type="component" value="Chromosome"/>
</dbReference>
<reference evidence="2" key="1">
    <citation type="journal article" date="2015" name="PLoS ONE">
        <title>Complete Genome Sequence of Thermus aquaticus Y51MC23.</title>
        <authorList>
            <person name="Brumm P.J."/>
            <person name="Monsma S."/>
            <person name="Keough B."/>
            <person name="Jasinovica S."/>
            <person name="Ferguson E."/>
            <person name="Schoenfeld T."/>
            <person name="Lodes M."/>
            <person name="Mead D.A."/>
        </authorList>
    </citation>
    <scope>NUCLEOTIDE SEQUENCE [LARGE SCALE GENOMIC DNA]</scope>
    <source>
        <strain evidence="2">BAA-2747 / Y51MC23</strain>
    </source>
</reference>
<protein>
    <submittedName>
        <fullName evidence="1">L-lactate dehydrogenase</fullName>
        <ecNumber evidence="1">1.1.1.27</ecNumber>
    </submittedName>
</protein>
<dbReference type="SUPFAM" id="SSF51735">
    <property type="entry name" value="NAD(P)-binding Rossmann-fold domains"/>
    <property type="match status" value="1"/>
</dbReference>
<keyword evidence="2" id="KW-1185">Reference proteome</keyword>
<dbReference type="EC" id="1.1.1.27" evidence="1"/>
<keyword evidence="1" id="KW-0560">Oxidoreductase</keyword>